<dbReference type="EMBL" id="JXJN01012518">
    <property type="status" value="NOT_ANNOTATED_CDS"/>
    <property type="molecule type" value="Genomic_DNA"/>
</dbReference>
<organism evidence="1 2">
    <name type="scientific">Glossina palpalis gambiensis</name>
    <dbReference type="NCBI Taxonomy" id="67801"/>
    <lineage>
        <taxon>Eukaryota</taxon>
        <taxon>Metazoa</taxon>
        <taxon>Ecdysozoa</taxon>
        <taxon>Arthropoda</taxon>
        <taxon>Hexapoda</taxon>
        <taxon>Insecta</taxon>
        <taxon>Pterygota</taxon>
        <taxon>Neoptera</taxon>
        <taxon>Endopterygota</taxon>
        <taxon>Diptera</taxon>
        <taxon>Brachycera</taxon>
        <taxon>Muscomorpha</taxon>
        <taxon>Hippoboscoidea</taxon>
        <taxon>Glossinidae</taxon>
        <taxon>Glossina</taxon>
    </lineage>
</organism>
<dbReference type="AlphaFoldDB" id="A0A1B0BDM0"/>
<dbReference type="Proteomes" id="UP000092460">
    <property type="component" value="Unassembled WGS sequence"/>
</dbReference>
<sequence>MVGLTSTTIGIDPLKPHLKALDFASSILGADISSPAKRCLLYSLNNLWKSIVAFSINGRFGQSDKK</sequence>
<keyword evidence="2" id="KW-1185">Reference proteome</keyword>
<reference evidence="1" key="2">
    <citation type="submission" date="2020-05" db="UniProtKB">
        <authorList>
            <consortium name="EnsemblMetazoa"/>
        </authorList>
    </citation>
    <scope>IDENTIFICATION</scope>
    <source>
        <strain evidence="1">IAEA</strain>
    </source>
</reference>
<evidence type="ECO:0000313" key="2">
    <source>
        <dbReference type="Proteomes" id="UP000092460"/>
    </source>
</evidence>
<accession>A0A1B0BDM0</accession>
<reference evidence="2" key="1">
    <citation type="submission" date="2015-01" db="EMBL/GenBank/DDBJ databases">
        <authorList>
            <person name="Aksoy S."/>
            <person name="Warren W."/>
            <person name="Wilson R.K."/>
        </authorList>
    </citation>
    <scope>NUCLEOTIDE SEQUENCE [LARGE SCALE GENOMIC DNA]</scope>
    <source>
        <strain evidence="2">IAEA</strain>
    </source>
</reference>
<dbReference type="EnsemblMetazoa" id="GPPI026672-RA">
    <property type="protein sequence ID" value="GPPI026672-PA"/>
    <property type="gene ID" value="GPPI026672"/>
</dbReference>
<evidence type="ECO:0000313" key="1">
    <source>
        <dbReference type="EnsemblMetazoa" id="GPPI026672-PA"/>
    </source>
</evidence>
<protein>
    <submittedName>
        <fullName evidence="1">Uncharacterized protein</fullName>
    </submittedName>
</protein>
<name>A0A1B0BDM0_9MUSC</name>
<dbReference type="VEuPathDB" id="VectorBase:GPPI026672"/>
<proteinExistence type="predicted"/>